<name>A0AAD5PMF3_9CRUS</name>
<protein>
    <submittedName>
        <fullName evidence="1">Uncharacterized protein</fullName>
    </submittedName>
</protein>
<proteinExistence type="predicted"/>
<accession>A0AAD5PMF3</accession>
<evidence type="ECO:0000313" key="2">
    <source>
        <dbReference type="Proteomes" id="UP000820818"/>
    </source>
</evidence>
<gene>
    <name evidence="1" type="ORF">GHT06_020893</name>
</gene>
<comment type="caution">
    <text evidence="1">The sequence shown here is derived from an EMBL/GenBank/DDBJ whole genome shotgun (WGS) entry which is preliminary data.</text>
</comment>
<dbReference type="Proteomes" id="UP000820818">
    <property type="component" value="Linkage Group LG9"/>
</dbReference>
<sequence length="70" mass="8344">MVCTPGKRGTLAWLIESRGKRNRKEILEAINYDINLITLQVHWRAEPPLGEMWAVRWDLNSKKKRKRKEN</sequence>
<evidence type="ECO:0000313" key="1">
    <source>
        <dbReference type="EMBL" id="KAI9553006.1"/>
    </source>
</evidence>
<keyword evidence="2" id="KW-1185">Reference proteome</keyword>
<organism evidence="1 2">
    <name type="scientific">Daphnia sinensis</name>
    <dbReference type="NCBI Taxonomy" id="1820382"/>
    <lineage>
        <taxon>Eukaryota</taxon>
        <taxon>Metazoa</taxon>
        <taxon>Ecdysozoa</taxon>
        <taxon>Arthropoda</taxon>
        <taxon>Crustacea</taxon>
        <taxon>Branchiopoda</taxon>
        <taxon>Diplostraca</taxon>
        <taxon>Cladocera</taxon>
        <taxon>Anomopoda</taxon>
        <taxon>Daphniidae</taxon>
        <taxon>Daphnia</taxon>
        <taxon>Daphnia similis group</taxon>
    </lineage>
</organism>
<dbReference type="AlphaFoldDB" id="A0AAD5PMF3"/>
<reference evidence="1 2" key="1">
    <citation type="submission" date="2022-05" db="EMBL/GenBank/DDBJ databases">
        <title>A multi-omics perspective on studying reproductive biology in Daphnia sinensis.</title>
        <authorList>
            <person name="Jia J."/>
        </authorList>
    </citation>
    <scope>NUCLEOTIDE SEQUENCE [LARGE SCALE GENOMIC DNA]</scope>
    <source>
        <strain evidence="1 2">WSL</strain>
    </source>
</reference>
<dbReference type="EMBL" id="WJBH02000009">
    <property type="protein sequence ID" value="KAI9553006.1"/>
    <property type="molecule type" value="Genomic_DNA"/>
</dbReference>